<protein>
    <submittedName>
        <fullName evidence="2">Alpha/beta hydrolase</fullName>
    </submittedName>
</protein>
<reference evidence="2 3" key="1">
    <citation type="submission" date="2015-11" db="EMBL/GenBank/DDBJ databases">
        <title>A Two-component Flavoprotein Monooxygenase System MeaXY Responsible for para-Hydroxylation of 2-Methyl-6-ethylaniline and 2,6-Diethylaniline in Sphingobium baderi DE-13.</title>
        <authorList>
            <person name="Cheng M."/>
            <person name="Meng Q."/>
            <person name="Yang Y."/>
            <person name="Chu C."/>
            <person name="Yan X."/>
            <person name="He J."/>
            <person name="Li S."/>
        </authorList>
    </citation>
    <scope>NUCLEOTIDE SEQUENCE [LARGE SCALE GENOMIC DNA]</scope>
    <source>
        <strain evidence="2 3">DE-13</strain>
    </source>
</reference>
<dbReference type="AlphaFoldDB" id="A0A0S3F4E7"/>
<keyword evidence="2" id="KW-0378">Hydrolase</keyword>
<dbReference type="GO" id="GO:0016020">
    <property type="term" value="C:membrane"/>
    <property type="evidence" value="ECO:0007669"/>
    <property type="project" value="TreeGrafter"/>
</dbReference>
<dbReference type="Pfam" id="PF00561">
    <property type="entry name" value="Abhydrolase_1"/>
    <property type="match status" value="1"/>
</dbReference>
<dbReference type="RefSeq" id="WP_062068695.1">
    <property type="nucleotide sequence ID" value="NZ_CP013264.1"/>
</dbReference>
<dbReference type="Proteomes" id="UP000056968">
    <property type="component" value="Chromosome"/>
</dbReference>
<accession>A0A0S3F4E7</accession>
<dbReference type="PRINTS" id="PR00111">
    <property type="entry name" value="ABHYDROLASE"/>
</dbReference>
<dbReference type="KEGG" id="sbd:ATN00_11025"/>
<organism evidence="2 3">
    <name type="scientific">Sphingobium baderi</name>
    <dbReference type="NCBI Taxonomy" id="1332080"/>
    <lineage>
        <taxon>Bacteria</taxon>
        <taxon>Pseudomonadati</taxon>
        <taxon>Pseudomonadota</taxon>
        <taxon>Alphaproteobacteria</taxon>
        <taxon>Sphingomonadales</taxon>
        <taxon>Sphingomonadaceae</taxon>
        <taxon>Sphingobium</taxon>
    </lineage>
</organism>
<proteinExistence type="predicted"/>
<evidence type="ECO:0000313" key="3">
    <source>
        <dbReference type="Proteomes" id="UP000056968"/>
    </source>
</evidence>
<gene>
    <name evidence="2" type="ORF">ATN00_11025</name>
</gene>
<sequence>MDTPAAPTPTSHFFTSLRTRLHYVDWGNSAAPALLLVHGGFDHARSWDWTARALCGDYHVMAVDLRGHGDSGWSSDGGYMMSSFVYDLAQMVDMIGEETVTIVAHSLGGAISLRYAGLYPERVAKLVAIEGLGLSPARLREKAEEPAVDKWREWIDRRRSTLHKPSRKLASIEAGVERMRARNDHLSVEQALHLTIHGTNRNEDGSYGWKFDPSLRGWSPDTGIDDELPQFWSRITCPVMLCLGLDSWASNPVQDGRAAHFQDARLVEFADAGHWLHHDQFDRFIAELRAFL</sequence>
<name>A0A0S3F4E7_9SPHN</name>
<dbReference type="PANTHER" id="PTHR43798">
    <property type="entry name" value="MONOACYLGLYCEROL LIPASE"/>
    <property type="match status" value="1"/>
</dbReference>
<evidence type="ECO:0000259" key="1">
    <source>
        <dbReference type="Pfam" id="PF00561"/>
    </source>
</evidence>
<dbReference type="OrthoDB" id="9808398at2"/>
<dbReference type="EMBL" id="CP013264">
    <property type="protein sequence ID" value="ALR22556.1"/>
    <property type="molecule type" value="Genomic_DNA"/>
</dbReference>
<dbReference type="GO" id="GO:0016787">
    <property type="term" value="F:hydrolase activity"/>
    <property type="evidence" value="ECO:0007669"/>
    <property type="project" value="UniProtKB-KW"/>
</dbReference>
<feature type="domain" description="AB hydrolase-1" evidence="1">
    <location>
        <begin position="32"/>
        <end position="279"/>
    </location>
</feature>
<keyword evidence="3" id="KW-1185">Reference proteome</keyword>
<evidence type="ECO:0000313" key="2">
    <source>
        <dbReference type="EMBL" id="ALR22556.1"/>
    </source>
</evidence>
<dbReference type="InterPro" id="IPR000073">
    <property type="entry name" value="AB_hydrolase_1"/>
</dbReference>
<dbReference type="InterPro" id="IPR029058">
    <property type="entry name" value="AB_hydrolase_fold"/>
</dbReference>
<dbReference type="InterPro" id="IPR050266">
    <property type="entry name" value="AB_hydrolase_sf"/>
</dbReference>
<dbReference type="SUPFAM" id="SSF53474">
    <property type="entry name" value="alpha/beta-Hydrolases"/>
    <property type="match status" value="1"/>
</dbReference>
<dbReference type="Gene3D" id="3.40.50.1820">
    <property type="entry name" value="alpha/beta hydrolase"/>
    <property type="match status" value="1"/>
</dbReference>
<dbReference type="STRING" id="1332080.ATN00_11025"/>
<dbReference type="PANTHER" id="PTHR43798:SF33">
    <property type="entry name" value="HYDROLASE, PUTATIVE (AFU_ORTHOLOGUE AFUA_2G14860)-RELATED"/>
    <property type="match status" value="1"/>
</dbReference>